<evidence type="ECO:0000256" key="1">
    <source>
        <dbReference type="SAM" id="MobiDB-lite"/>
    </source>
</evidence>
<gene>
    <name evidence="2" type="ORF">DFH08DRAFT_937791</name>
</gene>
<organism evidence="2 3">
    <name type="scientific">Mycena albidolilacea</name>
    <dbReference type="NCBI Taxonomy" id="1033008"/>
    <lineage>
        <taxon>Eukaryota</taxon>
        <taxon>Fungi</taxon>
        <taxon>Dikarya</taxon>
        <taxon>Basidiomycota</taxon>
        <taxon>Agaricomycotina</taxon>
        <taxon>Agaricomycetes</taxon>
        <taxon>Agaricomycetidae</taxon>
        <taxon>Agaricales</taxon>
        <taxon>Marasmiineae</taxon>
        <taxon>Mycenaceae</taxon>
        <taxon>Mycena</taxon>
    </lineage>
</organism>
<keyword evidence="3" id="KW-1185">Reference proteome</keyword>
<accession>A0AAD6ZWV4</accession>
<sequence>MSSDQRRQQAETGQLLVTRGRPTRRPAFLRPAFVDGVVPLSEEELEACVRTVLNTVDVARVVADVQAYGATTSSRRWGQPASVPAHTLHFLNTVKAARLGRMVELETLFDAHRRDPHATDVLESGEEYDEEDEDEDEDEEENDEVEGEDDSVHENPTENGAPSTPSLSGSAPDFSDDLAVYAAVCVHLCARARYVGLPRDTIVRRRRSGSDQGQQRLELEVVARRAPVDPPSARELSRHIPLARGIRRHPIPLRFNFRHNMHSPGGTGSPPAHGTTVNGFFAPKTAGARAPSSPVLERLRGVLTRVLVITTLRGHSAGSTLDIQNSRRWLSAYLVFRGSVDGGRAVCGLKGCGHVLVPPPSGDLLFRNSKRQFRLSVMSIRWRRVCSGDGLHKTLRCSAIYPNPVKIWRWHFDKILLLDWVDLGRVVHPTCKLST</sequence>
<dbReference type="AlphaFoldDB" id="A0AAD6ZWV4"/>
<reference evidence="2" key="1">
    <citation type="submission" date="2023-03" db="EMBL/GenBank/DDBJ databases">
        <title>Massive genome expansion in bonnet fungi (Mycena s.s.) driven by repeated elements and novel gene families across ecological guilds.</title>
        <authorList>
            <consortium name="Lawrence Berkeley National Laboratory"/>
            <person name="Harder C.B."/>
            <person name="Miyauchi S."/>
            <person name="Viragh M."/>
            <person name="Kuo A."/>
            <person name="Thoen E."/>
            <person name="Andreopoulos B."/>
            <person name="Lu D."/>
            <person name="Skrede I."/>
            <person name="Drula E."/>
            <person name="Henrissat B."/>
            <person name="Morin E."/>
            <person name="Kohler A."/>
            <person name="Barry K."/>
            <person name="LaButti K."/>
            <person name="Morin E."/>
            <person name="Salamov A."/>
            <person name="Lipzen A."/>
            <person name="Mereny Z."/>
            <person name="Hegedus B."/>
            <person name="Baldrian P."/>
            <person name="Stursova M."/>
            <person name="Weitz H."/>
            <person name="Taylor A."/>
            <person name="Grigoriev I.V."/>
            <person name="Nagy L.G."/>
            <person name="Martin F."/>
            <person name="Kauserud H."/>
        </authorList>
    </citation>
    <scope>NUCLEOTIDE SEQUENCE</scope>
    <source>
        <strain evidence="2">CBHHK002</strain>
    </source>
</reference>
<evidence type="ECO:0000313" key="2">
    <source>
        <dbReference type="EMBL" id="KAJ7343133.1"/>
    </source>
</evidence>
<dbReference type="Proteomes" id="UP001218218">
    <property type="component" value="Unassembled WGS sequence"/>
</dbReference>
<name>A0AAD6ZWV4_9AGAR</name>
<evidence type="ECO:0000313" key="3">
    <source>
        <dbReference type="Proteomes" id="UP001218218"/>
    </source>
</evidence>
<dbReference type="EMBL" id="JARIHO010000023">
    <property type="protein sequence ID" value="KAJ7343133.1"/>
    <property type="molecule type" value="Genomic_DNA"/>
</dbReference>
<feature type="region of interest" description="Disordered" evidence="1">
    <location>
        <begin position="116"/>
        <end position="170"/>
    </location>
</feature>
<feature type="compositionally biased region" description="Acidic residues" evidence="1">
    <location>
        <begin position="123"/>
        <end position="149"/>
    </location>
</feature>
<protein>
    <submittedName>
        <fullName evidence="2">Uncharacterized protein</fullName>
    </submittedName>
</protein>
<feature type="compositionally biased region" description="Polar residues" evidence="1">
    <location>
        <begin position="157"/>
        <end position="169"/>
    </location>
</feature>
<comment type="caution">
    <text evidence="2">The sequence shown here is derived from an EMBL/GenBank/DDBJ whole genome shotgun (WGS) entry which is preliminary data.</text>
</comment>
<proteinExistence type="predicted"/>